<comment type="caution">
    <text evidence="1">The sequence shown here is derived from an EMBL/GenBank/DDBJ whole genome shotgun (WGS) entry which is preliminary data.</text>
</comment>
<evidence type="ECO:0000313" key="2">
    <source>
        <dbReference type="Proteomes" id="UP000027946"/>
    </source>
</evidence>
<dbReference type="Pfam" id="PF00300">
    <property type="entry name" value="His_Phos_1"/>
    <property type="match status" value="1"/>
</dbReference>
<evidence type="ECO:0000313" key="1">
    <source>
        <dbReference type="EMBL" id="KDR96249.1"/>
    </source>
</evidence>
<dbReference type="AlphaFoldDB" id="A0A069RGT9"/>
<keyword evidence="2" id="KW-1185">Reference proteome</keyword>
<dbReference type="InterPro" id="IPR013078">
    <property type="entry name" value="His_Pase_superF_clade-1"/>
</dbReference>
<dbReference type="Proteomes" id="UP000027946">
    <property type="component" value="Unassembled WGS sequence"/>
</dbReference>
<name>A0A069RGT9_PEPLI</name>
<organism evidence="1 2">
    <name type="scientific">Peptoclostridium litorale DSM 5388</name>
    <dbReference type="NCBI Taxonomy" id="1121324"/>
    <lineage>
        <taxon>Bacteria</taxon>
        <taxon>Bacillati</taxon>
        <taxon>Bacillota</taxon>
        <taxon>Clostridia</taxon>
        <taxon>Peptostreptococcales</taxon>
        <taxon>Peptoclostridiaceae</taxon>
        <taxon>Peptoclostridium</taxon>
    </lineage>
</organism>
<accession>A0A069RGT9</accession>
<reference evidence="1 2" key="1">
    <citation type="submission" date="2014-03" db="EMBL/GenBank/DDBJ databases">
        <title>Genome sequence of Clostridium litorale W6, DSM 5388.</title>
        <authorList>
            <person name="Poehlein A."/>
            <person name="Jagirdar A."/>
            <person name="Khonsari B."/>
            <person name="Chibani C.M."/>
            <person name="Gutierrez Gutierrez D.A."/>
            <person name="Davydova E."/>
            <person name="Alghaithi H.S."/>
            <person name="Nair K.P."/>
            <person name="Dhamotharan K."/>
            <person name="Chandran L."/>
            <person name="G W."/>
            <person name="Daniel R."/>
        </authorList>
    </citation>
    <scope>NUCLEOTIDE SEQUENCE [LARGE SCALE GENOMIC DNA]</scope>
    <source>
        <strain evidence="1 2">W6</strain>
    </source>
</reference>
<dbReference type="Gene3D" id="3.40.50.1240">
    <property type="entry name" value="Phosphoglycerate mutase-like"/>
    <property type="match status" value="1"/>
</dbReference>
<sequence length="153" mass="17582">MRLVIVRHATAQERGSVKDDSKRELVSKGVEQAENTALQIKPLVTRCSNVYIWTSPLTRAWQTAKIIEDVLDIHYIQQKDFIENGTSLQLIEEMKQLDGTDCLIVVGHEPNVSEWTSDITGRQVHYKKGQAALLEFKDRKYVEDSLVMLQRKE</sequence>
<dbReference type="OrthoDB" id="2388260at2"/>
<dbReference type="SUPFAM" id="SSF53254">
    <property type="entry name" value="Phosphoglycerate mutase-like"/>
    <property type="match status" value="1"/>
</dbReference>
<protein>
    <recommendedName>
        <fullName evidence="3">Phosphohistidine phosphatase SixA</fullName>
    </recommendedName>
</protein>
<gene>
    <name evidence="1" type="ORF">CLIT_4c00860</name>
</gene>
<dbReference type="InterPro" id="IPR029033">
    <property type="entry name" value="His_PPase_superfam"/>
</dbReference>
<dbReference type="EMBL" id="JJMM01000004">
    <property type="protein sequence ID" value="KDR96249.1"/>
    <property type="molecule type" value="Genomic_DNA"/>
</dbReference>
<dbReference type="CDD" id="cd07067">
    <property type="entry name" value="HP_PGM_like"/>
    <property type="match status" value="1"/>
</dbReference>
<dbReference type="SMART" id="SM00855">
    <property type="entry name" value="PGAM"/>
    <property type="match status" value="1"/>
</dbReference>
<evidence type="ECO:0008006" key="3">
    <source>
        <dbReference type="Google" id="ProtNLM"/>
    </source>
</evidence>
<dbReference type="eggNOG" id="COG2062">
    <property type="taxonomic scope" value="Bacteria"/>
</dbReference>
<dbReference type="STRING" id="1121324.CLIT_4c00860"/>
<dbReference type="RefSeq" id="WP_038261950.1">
    <property type="nucleotide sequence ID" value="NZ_FSRH01000009.1"/>
</dbReference>
<proteinExistence type="predicted"/>